<feature type="domain" description="DUF7587" evidence="1">
    <location>
        <begin position="20"/>
        <end position="158"/>
    </location>
</feature>
<dbReference type="STRING" id="660025.F9FY29"/>
<dbReference type="Pfam" id="PF24494">
    <property type="entry name" value="DUF7587"/>
    <property type="match status" value="1"/>
</dbReference>
<evidence type="ECO:0000259" key="1">
    <source>
        <dbReference type="Pfam" id="PF24494"/>
    </source>
</evidence>
<dbReference type="InterPro" id="IPR056009">
    <property type="entry name" value="DUF7587"/>
</dbReference>
<organism evidence="2">
    <name type="scientific">Fusarium oxysporum (strain Fo5176)</name>
    <name type="common">Fusarium vascular wilt</name>
    <dbReference type="NCBI Taxonomy" id="660025"/>
    <lineage>
        <taxon>Eukaryota</taxon>
        <taxon>Fungi</taxon>
        <taxon>Dikarya</taxon>
        <taxon>Ascomycota</taxon>
        <taxon>Pezizomycotina</taxon>
        <taxon>Sordariomycetes</taxon>
        <taxon>Hypocreomycetidae</taxon>
        <taxon>Hypocreales</taxon>
        <taxon>Nectriaceae</taxon>
        <taxon>Fusarium</taxon>
        <taxon>Fusarium oxysporum species complex</taxon>
    </lineage>
</organism>
<protein>
    <recommendedName>
        <fullName evidence="1">DUF7587 domain-containing protein</fullName>
    </recommendedName>
</protein>
<dbReference type="OrthoDB" id="4152607at2759"/>
<comment type="caution">
    <text evidence="2">The sequence shown here is derived from an EMBL/GenBank/DDBJ whole genome shotgun (WGS) entry which is preliminary data.</text>
</comment>
<accession>F9FY29</accession>
<reference evidence="2" key="1">
    <citation type="journal article" date="2012" name="Mol. Plant Microbe Interact.">
        <title>A highly conserved effector in Fusarium oxysporum is required for full virulence on Arabidopsis.</title>
        <authorList>
            <person name="Thatcher L.F."/>
            <person name="Gardiner D.M."/>
            <person name="Kazan K."/>
            <person name="Manners J."/>
        </authorList>
    </citation>
    <scope>NUCLEOTIDE SEQUENCE [LARGE SCALE GENOMIC DNA]</scope>
    <source>
        <strain evidence="2">Fo5176</strain>
    </source>
</reference>
<gene>
    <name evidence="2" type="ORF">FOXB_11311</name>
</gene>
<dbReference type="PaxDb" id="5507-FOXG_02897P0"/>
<dbReference type="AlphaFoldDB" id="F9FY29"/>
<proteinExistence type="predicted"/>
<evidence type="ECO:0000313" key="2">
    <source>
        <dbReference type="EMBL" id="EGU78161.1"/>
    </source>
</evidence>
<sequence>MSQLFEPKPGQENLFIFDKTPTYLFRLHVPRSKGDTSTVHVMAPAFLGRTAYHRDELPCGKDLLQLPTKMATSRLKDHLRWECNYLNKSPCNLMSWSSSLLFLLQYALHRHTTDFEPKPQFPNIKIIMIDTRDFPEQTFLRDLDALEWLHEDLDPEFKRLYNYRNGRFYFGEYLTQGYLDITGKCVEMTMQQLVDGGLFTVICPALDKPQNDWKEWPKAVCNRLRVDIASNKAVDQKQIRTAIFLARDCVGDRFLVPLALMLLGLRSRQSDNAAIANAFRSLFTDQDGELVFQGVKYDQSSERMEELRRFQELVEVVKKQHDDNPLAVTTRLMEGLGLSTNEMSTNSTKTRIYVGPFCDE</sequence>
<name>F9FY29_FUSOF</name>
<dbReference type="EMBL" id="AFQF01002872">
    <property type="protein sequence ID" value="EGU78161.1"/>
    <property type="molecule type" value="Genomic_DNA"/>
</dbReference>